<dbReference type="SUPFAM" id="SSF51445">
    <property type="entry name" value="(Trans)glycosidases"/>
    <property type="match status" value="1"/>
</dbReference>
<proteinExistence type="predicted"/>
<dbReference type="InterPro" id="IPR017853">
    <property type="entry name" value="GH"/>
</dbReference>
<dbReference type="RefSeq" id="WP_283075005.1">
    <property type="nucleotide sequence ID" value="NZ_CP121671.1"/>
</dbReference>
<gene>
    <name evidence="2" type="ORF">P9989_11180</name>
</gene>
<dbReference type="PANTHER" id="PTHR46066:SF2">
    <property type="entry name" value="CHITINASE DOMAIN-CONTAINING PROTEIN 1"/>
    <property type="match status" value="1"/>
</dbReference>
<protein>
    <submittedName>
        <fullName evidence="2">Glycosyl hydrolase family 18 protein</fullName>
    </submittedName>
</protein>
<dbReference type="Gene3D" id="3.20.20.80">
    <property type="entry name" value="Glycosidases"/>
    <property type="match status" value="2"/>
</dbReference>
<keyword evidence="2" id="KW-0378">Hydrolase</keyword>
<sequence>MIHQLLRLAKENNLDGINLDFENVYEEDGEWFTQFVRELTPRAHNQGLVISVDITFISNSNQWSEFYERAELAEAADFLIVMAYDQHWATSPQAGSVASLQWVEQNLQELLEVVPNEHLLLGIPLYTRLWEENNGEVSSTALTMEEAERWVKEKGLTLELAGSTGQEYVQATIDGTTYKMWLENETSLGKRIGLMEKYKLAGIASWSIYFADQEAWEFINEQLYKK</sequence>
<feature type="domain" description="GH18" evidence="1">
    <location>
        <begin position="1"/>
        <end position="226"/>
    </location>
</feature>
<evidence type="ECO:0000259" key="1">
    <source>
        <dbReference type="PROSITE" id="PS51910"/>
    </source>
</evidence>
<dbReference type="GO" id="GO:0016787">
    <property type="term" value="F:hydrolase activity"/>
    <property type="evidence" value="ECO:0007669"/>
    <property type="project" value="UniProtKB-KW"/>
</dbReference>
<dbReference type="Pfam" id="PF00704">
    <property type="entry name" value="Glyco_hydro_18"/>
    <property type="match status" value="1"/>
</dbReference>
<dbReference type="EMBL" id="CP121671">
    <property type="protein sequence ID" value="WFT72974.1"/>
    <property type="molecule type" value="Genomic_DNA"/>
</dbReference>
<name>A0ABY8ISS7_9BACI</name>
<accession>A0ABY8ISS7</accession>
<reference evidence="2 3" key="1">
    <citation type="submission" date="2023-04" db="EMBL/GenBank/DDBJ databases">
        <title>Genome sequence of Halobacillus naozhouensis KACC 21980.</title>
        <authorList>
            <person name="Kim S."/>
            <person name="Heo J."/>
            <person name="Kwon S.-W."/>
        </authorList>
    </citation>
    <scope>NUCLEOTIDE SEQUENCE [LARGE SCALE GENOMIC DNA]</scope>
    <source>
        <strain evidence="2 3">KCTC 13234</strain>
    </source>
</reference>
<dbReference type="PROSITE" id="PS51910">
    <property type="entry name" value="GH18_2"/>
    <property type="match status" value="1"/>
</dbReference>
<evidence type="ECO:0000313" key="3">
    <source>
        <dbReference type="Proteomes" id="UP001221597"/>
    </source>
</evidence>
<organism evidence="2 3">
    <name type="scientific">Halobacillus naozhouensis</name>
    <dbReference type="NCBI Taxonomy" id="554880"/>
    <lineage>
        <taxon>Bacteria</taxon>
        <taxon>Bacillati</taxon>
        <taxon>Bacillota</taxon>
        <taxon>Bacilli</taxon>
        <taxon>Bacillales</taxon>
        <taxon>Bacillaceae</taxon>
        <taxon>Halobacillus</taxon>
    </lineage>
</organism>
<dbReference type="Proteomes" id="UP001221597">
    <property type="component" value="Chromosome"/>
</dbReference>
<dbReference type="PANTHER" id="PTHR46066">
    <property type="entry name" value="CHITINASE DOMAIN-CONTAINING PROTEIN 1 FAMILY MEMBER"/>
    <property type="match status" value="1"/>
</dbReference>
<dbReference type="InterPro" id="IPR001223">
    <property type="entry name" value="Glyco_hydro18_cat"/>
</dbReference>
<keyword evidence="3" id="KW-1185">Reference proteome</keyword>
<evidence type="ECO:0000313" key="2">
    <source>
        <dbReference type="EMBL" id="WFT72974.1"/>
    </source>
</evidence>